<reference evidence="2 3" key="1">
    <citation type="journal article" date="2022" name="bioRxiv">
        <title>Genomics of Preaxostyla Flagellates Illuminates Evolutionary Transitions and the Path Towards Mitochondrial Loss.</title>
        <authorList>
            <person name="Novak L.V.F."/>
            <person name="Treitli S.C."/>
            <person name="Pyrih J."/>
            <person name="Halakuc P."/>
            <person name="Pipaliya S.V."/>
            <person name="Vacek V."/>
            <person name="Brzon O."/>
            <person name="Soukal P."/>
            <person name="Eme L."/>
            <person name="Dacks J.B."/>
            <person name="Karnkowska A."/>
            <person name="Elias M."/>
            <person name="Hampl V."/>
        </authorList>
    </citation>
    <scope>NUCLEOTIDE SEQUENCE [LARGE SCALE GENOMIC DNA]</scope>
    <source>
        <strain evidence="2">NAU3</strain>
        <tissue evidence="2">Gut</tissue>
    </source>
</reference>
<feature type="region of interest" description="Disordered" evidence="1">
    <location>
        <begin position="189"/>
        <end position="239"/>
    </location>
</feature>
<keyword evidence="3" id="KW-1185">Reference proteome</keyword>
<feature type="region of interest" description="Disordered" evidence="1">
    <location>
        <begin position="63"/>
        <end position="82"/>
    </location>
</feature>
<accession>A0ABQ9X412</accession>
<evidence type="ECO:0000256" key="1">
    <source>
        <dbReference type="SAM" id="MobiDB-lite"/>
    </source>
</evidence>
<comment type="caution">
    <text evidence="2">The sequence shown here is derived from an EMBL/GenBank/DDBJ whole genome shotgun (WGS) entry which is preliminary data.</text>
</comment>
<proteinExistence type="predicted"/>
<gene>
    <name evidence="2" type="ORF">BLNAU_18676</name>
</gene>
<sequence>MPIALATLRGLHQLTIPATSATKGLPSSFLPSALHSLLFKKVDDIYADHRFIEYQPALYLSTNTSKNSKKRRDETRRPSALPAKRVSVLAGRKRSRKTAIVFTGVRHCAHGAQLFCAQDPPGRQAEHRCAQLVAIVPSSPNACFVQSLISRLFTNVDTLKSLHEMLVTGEHYNHIEYTNNDKITIPLKEPQKKGQIESVRKGTPTSPPQSAFSMKKGGQRSRSQRRGDDARPQRRGDDAIIHFADAITAQRTIPIMMMWVSKAEDIESEAMVTGTANLVRDESAADEQANDDVDEVDHSINQPPCHMLDDQYTQTSVLSIARETMKTDIKIHNPTQIK</sequence>
<evidence type="ECO:0000313" key="3">
    <source>
        <dbReference type="Proteomes" id="UP001281761"/>
    </source>
</evidence>
<feature type="compositionally biased region" description="Basic and acidic residues" evidence="1">
    <location>
        <begin position="225"/>
        <end position="239"/>
    </location>
</feature>
<dbReference type="Proteomes" id="UP001281761">
    <property type="component" value="Unassembled WGS sequence"/>
</dbReference>
<evidence type="ECO:0000313" key="2">
    <source>
        <dbReference type="EMBL" id="KAK2946425.1"/>
    </source>
</evidence>
<dbReference type="EMBL" id="JARBJD010000229">
    <property type="protein sequence ID" value="KAK2946425.1"/>
    <property type="molecule type" value="Genomic_DNA"/>
</dbReference>
<name>A0ABQ9X412_9EUKA</name>
<feature type="compositionally biased region" description="Basic and acidic residues" evidence="1">
    <location>
        <begin position="189"/>
        <end position="200"/>
    </location>
</feature>
<protein>
    <submittedName>
        <fullName evidence="2">Uncharacterized protein</fullName>
    </submittedName>
</protein>
<organism evidence="2 3">
    <name type="scientific">Blattamonas nauphoetae</name>
    <dbReference type="NCBI Taxonomy" id="2049346"/>
    <lineage>
        <taxon>Eukaryota</taxon>
        <taxon>Metamonada</taxon>
        <taxon>Preaxostyla</taxon>
        <taxon>Oxymonadida</taxon>
        <taxon>Blattamonas</taxon>
    </lineage>
</organism>